<protein>
    <submittedName>
        <fullName evidence="1">Uncharacterized protein</fullName>
    </submittedName>
</protein>
<reference evidence="1" key="1">
    <citation type="submission" date="2014-09" db="EMBL/GenBank/DDBJ databases">
        <authorList>
            <person name="Magalhaes I.L.F."/>
            <person name="Oliveira U."/>
            <person name="Santos F.R."/>
            <person name="Vidigal T.H.D.A."/>
            <person name="Brescovit A.D."/>
            <person name="Santos A.J."/>
        </authorList>
    </citation>
    <scope>NUCLEOTIDE SEQUENCE</scope>
    <source>
        <tissue evidence="1">Shoot tissue taken approximately 20 cm above the soil surface</tissue>
    </source>
</reference>
<sequence length="18" mass="2272">MALLLERFSRMQTFRPKF</sequence>
<organism evidence="1">
    <name type="scientific">Arundo donax</name>
    <name type="common">Giant reed</name>
    <name type="synonym">Donax arundinaceus</name>
    <dbReference type="NCBI Taxonomy" id="35708"/>
    <lineage>
        <taxon>Eukaryota</taxon>
        <taxon>Viridiplantae</taxon>
        <taxon>Streptophyta</taxon>
        <taxon>Embryophyta</taxon>
        <taxon>Tracheophyta</taxon>
        <taxon>Spermatophyta</taxon>
        <taxon>Magnoliopsida</taxon>
        <taxon>Liliopsida</taxon>
        <taxon>Poales</taxon>
        <taxon>Poaceae</taxon>
        <taxon>PACMAD clade</taxon>
        <taxon>Arundinoideae</taxon>
        <taxon>Arundineae</taxon>
        <taxon>Arundo</taxon>
    </lineage>
</organism>
<dbReference type="EMBL" id="GBRH01182450">
    <property type="protein sequence ID" value="JAE15446.1"/>
    <property type="molecule type" value="Transcribed_RNA"/>
</dbReference>
<name>A0A0A9FYR7_ARUDO</name>
<dbReference type="AlphaFoldDB" id="A0A0A9FYR7"/>
<proteinExistence type="predicted"/>
<evidence type="ECO:0000313" key="1">
    <source>
        <dbReference type="EMBL" id="JAE15446.1"/>
    </source>
</evidence>
<reference evidence="1" key="2">
    <citation type="journal article" date="2015" name="Data Brief">
        <title>Shoot transcriptome of the giant reed, Arundo donax.</title>
        <authorList>
            <person name="Barrero R.A."/>
            <person name="Guerrero F.D."/>
            <person name="Moolhuijzen P."/>
            <person name="Goolsby J.A."/>
            <person name="Tidwell J."/>
            <person name="Bellgard S.E."/>
            <person name="Bellgard M.I."/>
        </authorList>
    </citation>
    <scope>NUCLEOTIDE SEQUENCE</scope>
    <source>
        <tissue evidence="1">Shoot tissue taken approximately 20 cm above the soil surface</tissue>
    </source>
</reference>
<accession>A0A0A9FYR7</accession>